<comment type="caution">
    <text evidence="6">The sequence shown here is derived from an EMBL/GenBank/DDBJ whole genome shotgun (WGS) entry which is preliminary data.</text>
</comment>
<feature type="domain" description="Ionotropic glutamate receptor C-terminal" evidence="5">
    <location>
        <begin position="71"/>
        <end position="297"/>
    </location>
</feature>
<dbReference type="PANTHER" id="PTHR35936:SF17">
    <property type="entry name" value="ARGININE-BINDING EXTRACELLULAR PROTEIN ARTP"/>
    <property type="match status" value="1"/>
</dbReference>
<evidence type="ECO:0000256" key="3">
    <source>
        <dbReference type="SAM" id="SignalP"/>
    </source>
</evidence>
<organism evidence="6 7">
    <name type="scientific">Actinokineospora fastidiosa</name>
    <dbReference type="NCBI Taxonomy" id="1816"/>
    <lineage>
        <taxon>Bacteria</taxon>
        <taxon>Bacillati</taxon>
        <taxon>Actinomycetota</taxon>
        <taxon>Actinomycetes</taxon>
        <taxon>Pseudonocardiales</taxon>
        <taxon>Pseudonocardiaceae</taxon>
        <taxon>Actinokineospora</taxon>
    </lineage>
</organism>
<feature type="signal peptide" evidence="3">
    <location>
        <begin position="1"/>
        <end position="26"/>
    </location>
</feature>
<keyword evidence="7" id="KW-1185">Reference proteome</keyword>
<evidence type="ECO:0000313" key="7">
    <source>
        <dbReference type="Proteomes" id="UP000660680"/>
    </source>
</evidence>
<dbReference type="CDD" id="cd01004">
    <property type="entry name" value="PBP2_MidA_like"/>
    <property type="match status" value="1"/>
</dbReference>
<dbReference type="GO" id="GO:0015276">
    <property type="term" value="F:ligand-gated monoatomic ion channel activity"/>
    <property type="evidence" value="ECO:0007669"/>
    <property type="project" value="InterPro"/>
</dbReference>
<accession>A0A918G5S3</accession>
<name>A0A918G5S3_9PSEU</name>
<dbReference type="Gene3D" id="3.40.190.10">
    <property type="entry name" value="Periplasmic binding protein-like II"/>
    <property type="match status" value="2"/>
</dbReference>
<reference evidence="6" key="1">
    <citation type="journal article" date="2014" name="Int. J. Syst. Evol. Microbiol.">
        <title>Complete genome sequence of Corynebacterium casei LMG S-19264T (=DSM 44701T), isolated from a smear-ripened cheese.</title>
        <authorList>
            <consortium name="US DOE Joint Genome Institute (JGI-PGF)"/>
            <person name="Walter F."/>
            <person name="Albersmeier A."/>
            <person name="Kalinowski J."/>
            <person name="Ruckert C."/>
        </authorList>
    </citation>
    <scope>NUCLEOTIDE SEQUENCE</scope>
    <source>
        <strain evidence="6">JCM 3276</strain>
    </source>
</reference>
<dbReference type="InterPro" id="IPR001638">
    <property type="entry name" value="Solute-binding_3/MltF_N"/>
</dbReference>
<evidence type="ECO:0000259" key="4">
    <source>
        <dbReference type="SMART" id="SM00062"/>
    </source>
</evidence>
<evidence type="ECO:0000256" key="1">
    <source>
        <dbReference type="ARBA" id="ARBA00022729"/>
    </source>
</evidence>
<evidence type="ECO:0000259" key="5">
    <source>
        <dbReference type="SMART" id="SM00079"/>
    </source>
</evidence>
<dbReference type="GO" id="GO:0016020">
    <property type="term" value="C:membrane"/>
    <property type="evidence" value="ECO:0007669"/>
    <property type="project" value="InterPro"/>
</dbReference>
<dbReference type="PROSITE" id="PS51257">
    <property type="entry name" value="PROKAR_LIPOPROTEIN"/>
    <property type="match status" value="1"/>
</dbReference>
<dbReference type="PANTHER" id="PTHR35936">
    <property type="entry name" value="MEMBRANE-BOUND LYTIC MUREIN TRANSGLYCOSYLASE F"/>
    <property type="match status" value="1"/>
</dbReference>
<dbReference type="SUPFAM" id="SSF53850">
    <property type="entry name" value="Periplasmic binding protein-like II"/>
    <property type="match status" value="1"/>
</dbReference>
<dbReference type="SMART" id="SM00079">
    <property type="entry name" value="PBPe"/>
    <property type="match status" value="1"/>
</dbReference>
<evidence type="ECO:0000313" key="6">
    <source>
        <dbReference type="EMBL" id="GGS19827.1"/>
    </source>
</evidence>
<sequence length="312" mass="32373">MVSRRQFRRLSQVTTGIAAVALTVTACGSGGSGAPQDPGAGQSTPTAEVPSVAKDPALAAMVPTDIAADGKIIVGQDQSYPPNEFVDEQNQAVGMDIDLGNAIAAKLGLTMEYQNSAFDGIIPGLTSGKYELAMSSFTINAERLQQVDMVSYFSAGTSMAVLKGNPDAVAIDDLCGKTVAVQKGTVQVEDLEKANAECKTAGKPEITVSQFQNQTDVTLALTAKRAQAMLADSPVVDYAVKQTEGQLETAGAPYDTAPYGIIVPKDKGDYAKAVQGALQALIDDGAYTKILEKWGVQAGGIPTAEINPEPAG</sequence>
<dbReference type="InterPro" id="IPR001320">
    <property type="entry name" value="Iontro_rcpt_C"/>
</dbReference>
<dbReference type="Pfam" id="PF00497">
    <property type="entry name" value="SBP_bac_3"/>
    <property type="match status" value="1"/>
</dbReference>
<evidence type="ECO:0000256" key="2">
    <source>
        <dbReference type="SAM" id="MobiDB-lite"/>
    </source>
</evidence>
<dbReference type="Proteomes" id="UP000660680">
    <property type="component" value="Unassembled WGS sequence"/>
</dbReference>
<feature type="region of interest" description="Disordered" evidence="2">
    <location>
        <begin position="30"/>
        <end position="50"/>
    </location>
</feature>
<feature type="chain" id="PRO_5036710888" evidence="3">
    <location>
        <begin position="27"/>
        <end position="312"/>
    </location>
</feature>
<dbReference type="EMBL" id="BMRB01000001">
    <property type="protein sequence ID" value="GGS19827.1"/>
    <property type="molecule type" value="Genomic_DNA"/>
</dbReference>
<keyword evidence="1 3" id="KW-0732">Signal</keyword>
<gene>
    <name evidence="6" type="ORF">GCM10010171_10540</name>
</gene>
<dbReference type="SMART" id="SM00062">
    <property type="entry name" value="PBPb"/>
    <property type="match status" value="1"/>
</dbReference>
<dbReference type="AlphaFoldDB" id="A0A918G5S3"/>
<protein>
    <submittedName>
        <fullName evidence="6">ABC transporter substrate-binding protein</fullName>
    </submittedName>
</protein>
<reference evidence="6" key="2">
    <citation type="submission" date="2020-09" db="EMBL/GenBank/DDBJ databases">
        <authorList>
            <person name="Sun Q."/>
            <person name="Ohkuma M."/>
        </authorList>
    </citation>
    <scope>NUCLEOTIDE SEQUENCE</scope>
    <source>
        <strain evidence="6">JCM 3276</strain>
    </source>
</reference>
<proteinExistence type="predicted"/>
<feature type="domain" description="Solute-binding protein family 3/N-terminal" evidence="4">
    <location>
        <begin position="71"/>
        <end position="298"/>
    </location>
</feature>